<dbReference type="EMBL" id="JBHTOD010000001">
    <property type="protein sequence ID" value="MFD1454280.1"/>
    <property type="molecule type" value="Genomic_DNA"/>
</dbReference>
<keyword evidence="1" id="KW-0812">Transmembrane</keyword>
<feature type="transmembrane region" description="Helical" evidence="1">
    <location>
        <begin position="338"/>
        <end position="356"/>
    </location>
</feature>
<keyword evidence="3" id="KW-1185">Reference proteome</keyword>
<sequence length="386" mass="43873">MTANHRSWWGAPRTITNTIENRKISWLELFSDLVYVVIIHSFVENLSAHFNLYGFVTFWVLFLFFFNTWTNMVLYFDLHGENNLRNVCFALLQIVAVAVTATFTPDVFAGHYTGFILAYSFNQLIYMYLYLKTMIADPLHATTTRPFLIAYVVGEALFIGSIWAPSLAVQQGVVILSLLIFISTVMAESGNFDREFKLRDIPFELNSAVLERYGLFTMIVLGESLAGIIEHMSEEHTHLTDYTHFVIAMVCIIGTWLLYYTLMDEREITAHRYWPISLFRGVHRFLIACLTLQSFFIAQTVESNDPVYYRGLLIVTALILCALLALTAPKLYNVTPIAPRQVTWLCVGIAGTVLMMGVPATIGSVVIDLILLTLGGWTWIRAELIK</sequence>
<dbReference type="Proteomes" id="UP001597189">
    <property type="component" value="Unassembled WGS sequence"/>
</dbReference>
<dbReference type="InterPro" id="IPR010640">
    <property type="entry name" value="Low_temperature_requirement_A"/>
</dbReference>
<feature type="transmembrane region" description="Helical" evidence="1">
    <location>
        <begin position="169"/>
        <end position="192"/>
    </location>
</feature>
<feature type="transmembrane region" description="Helical" evidence="1">
    <location>
        <begin position="242"/>
        <end position="262"/>
    </location>
</feature>
<feature type="transmembrane region" description="Helical" evidence="1">
    <location>
        <begin position="109"/>
        <end position="131"/>
    </location>
</feature>
<feature type="transmembrane region" description="Helical" evidence="1">
    <location>
        <begin position="282"/>
        <end position="301"/>
    </location>
</feature>
<reference evidence="3" key="1">
    <citation type="journal article" date="2019" name="Int. J. Syst. Evol. Microbiol.">
        <title>The Global Catalogue of Microorganisms (GCM) 10K type strain sequencing project: providing services to taxonomists for standard genome sequencing and annotation.</title>
        <authorList>
            <consortium name="The Broad Institute Genomics Platform"/>
            <consortium name="The Broad Institute Genome Sequencing Center for Infectious Disease"/>
            <person name="Wu L."/>
            <person name="Ma J."/>
        </authorList>
    </citation>
    <scope>NUCLEOTIDE SEQUENCE [LARGE SCALE GENOMIC DNA]</scope>
    <source>
        <strain evidence="3">CCM 8979</strain>
    </source>
</reference>
<evidence type="ECO:0000313" key="2">
    <source>
        <dbReference type="EMBL" id="MFD1454280.1"/>
    </source>
</evidence>
<gene>
    <name evidence="2" type="ORF">ACFQ44_01135</name>
</gene>
<evidence type="ECO:0000313" key="3">
    <source>
        <dbReference type="Proteomes" id="UP001597189"/>
    </source>
</evidence>
<feature type="transmembrane region" description="Helical" evidence="1">
    <location>
        <begin position="213"/>
        <end position="230"/>
    </location>
</feature>
<accession>A0ABW4D0T6</accession>
<name>A0ABW4D0T6_9LACO</name>
<dbReference type="RefSeq" id="WP_203642490.1">
    <property type="nucleotide sequence ID" value="NZ_BOLN01000001.1"/>
</dbReference>
<organism evidence="2 3">
    <name type="scientific">Levilactobacillus lanxiensis</name>
    <dbReference type="NCBI Taxonomy" id="2799568"/>
    <lineage>
        <taxon>Bacteria</taxon>
        <taxon>Bacillati</taxon>
        <taxon>Bacillota</taxon>
        <taxon>Bacilli</taxon>
        <taxon>Lactobacillales</taxon>
        <taxon>Lactobacillaceae</taxon>
        <taxon>Levilactobacillus</taxon>
    </lineage>
</organism>
<dbReference type="PANTHER" id="PTHR36840:SF1">
    <property type="entry name" value="BLL5714 PROTEIN"/>
    <property type="match status" value="1"/>
</dbReference>
<dbReference type="PANTHER" id="PTHR36840">
    <property type="entry name" value="BLL5714 PROTEIN"/>
    <property type="match status" value="1"/>
</dbReference>
<comment type="caution">
    <text evidence="2">The sequence shown here is derived from an EMBL/GenBank/DDBJ whole genome shotgun (WGS) entry which is preliminary data.</text>
</comment>
<proteinExistence type="predicted"/>
<keyword evidence="1" id="KW-1133">Transmembrane helix</keyword>
<dbReference type="Pfam" id="PF06772">
    <property type="entry name" value="LtrA"/>
    <property type="match status" value="1"/>
</dbReference>
<keyword evidence="1" id="KW-0472">Membrane</keyword>
<feature type="transmembrane region" description="Helical" evidence="1">
    <location>
        <begin position="24"/>
        <end position="43"/>
    </location>
</feature>
<feature type="transmembrane region" description="Helical" evidence="1">
    <location>
        <begin position="83"/>
        <end position="103"/>
    </location>
</feature>
<evidence type="ECO:0000256" key="1">
    <source>
        <dbReference type="SAM" id="Phobius"/>
    </source>
</evidence>
<protein>
    <submittedName>
        <fullName evidence="2">Low temperature requirement protein A</fullName>
    </submittedName>
</protein>
<feature type="transmembrane region" description="Helical" evidence="1">
    <location>
        <begin position="55"/>
        <end position="76"/>
    </location>
</feature>
<feature type="transmembrane region" description="Helical" evidence="1">
    <location>
        <begin position="143"/>
        <end position="163"/>
    </location>
</feature>
<feature type="transmembrane region" description="Helical" evidence="1">
    <location>
        <begin position="307"/>
        <end position="326"/>
    </location>
</feature>